<evidence type="ECO:0000256" key="1">
    <source>
        <dbReference type="ARBA" id="ARBA00022737"/>
    </source>
</evidence>
<sequence length="356" mass="40099">MLEQGLKLVHHTSHRRSSGKSTFVQSIAESDIDIYLVRGEPKPAKINAIDFIVESAKQIVVKIEKRIENLSMVEHVDEMALHAAHYEPEEMDPHTFEAKALAGGIAHIKKFIASAGTYVNLVKRAKSDQKIIDNVEAAGLIEKVETLKVTTSTRISTSVLTSTRTLLNLLMGLLQPCPGTTPKPKSIKLAKYSQHSADQLPYDKSPIEYFDALYREKHPEKDVMAWTAQLGMIGLSGQHQTSPTGQLSDGLRNRVVFAQLAMEHPHIPLLDEPTDHLDMTFIDALACAIKEYEGCVIIVWYDFRLISQVAEELREIKNKKIRNLTREDITIMQYKKLLVKESVNAFERAELFSKTQ</sequence>
<dbReference type="Pfam" id="PF00005">
    <property type="entry name" value="ABC_tran"/>
    <property type="match status" value="1"/>
</dbReference>
<protein>
    <submittedName>
        <fullName evidence="4">P-loop containing nucleoside triphosphate hydrolase protein</fullName>
    </submittedName>
</protein>
<dbReference type="STRING" id="50990.A0A4R5XIM1"/>
<proteinExistence type="predicted"/>
<dbReference type="Gene3D" id="3.40.50.300">
    <property type="entry name" value="P-loop containing nucleotide triphosphate hydrolases"/>
    <property type="match status" value="1"/>
</dbReference>
<dbReference type="InterPro" id="IPR027417">
    <property type="entry name" value="P-loop_NTPase"/>
</dbReference>
<feature type="domain" description="ABC transporter" evidence="3">
    <location>
        <begin position="165"/>
        <end position="274"/>
    </location>
</feature>
<dbReference type="Proteomes" id="UP000294933">
    <property type="component" value="Unassembled WGS sequence"/>
</dbReference>
<name>A0A4R5XIM1_9AGAM</name>
<reference evidence="4 5" key="1">
    <citation type="submission" date="2018-06" db="EMBL/GenBank/DDBJ databases">
        <title>A transcriptomic atlas of mushroom development highlights an independent origin of complex multicellularity.</title>
        <authorList>
            <consortium name="DOE Joint Genome Institute"/>
            <person name="Krizsan K."/>
            <person name="Almasi E."/>
            <person name="Merenyi Z."/>
            <person name="Sahu N."/>
            <person name="Viragh M."/>
            <person name="Koszo T."/>
            <person name="Mondo S."/>
            <person name="Kiss B."/>
            <person name="Balint B."/>
            <person name="Kues U."/>
            <person name="Barry K."/>
            <person name="Hegedus J.C."/>
            <person name="Henrissat B."/>
            <person name="Johnson J."/>
            <person name="Lipzen A."/>
            <person name="Ohm R."/>
            <person name="Nagy I."/>
            <person name="Pangilinan J."/>
            <person name="Yan J."/>
            <person name="Xiong Y."/>
            <person name="Grigoriev I.V."/>
            <person name="Hibbett D.S."/>
            <person name="Nagy L.G."/>
        </authorList>
    </citation>
    <scope>NUCLEOTIDE SEQUENCE [LARGE SCALE GENOMIC DNA]</scope>
    <source>
        <strain evidence="4 5">SZMC22713</strain>
    </source>
</reference>
<dbReference type="GO" id="GO:0005524">
    <property type="term" value="F:ATP binding"/>
    <property type="evidence" value="ECO:0007669"/>
    <property type="project" value="InterPro"/>
</dbReference>
<dbReference type="SUPFAM" id="SSF52540">
    <property type="entry name" value="P-loop containing nucleoside triphosphate hydrolases"/>
    <property type="match status" value="1"/>
</dbReference>
<evidence type="ECO:0000259" key="3">
    <source>
        <dbReference type="Pfam" id="PF00005"/>
    </source>
</evidence>
<dbReference type="GO" id="GO:0016887">
    <property type="term" value="F:ATP hydrolysis activity"/>
    <property type="evidence" value="ECO:0007669"/>
    <property type="project" value="InterPro"/>
</dbReference>
<evidence type="ECO:0000313" key="5">
    <source>
        <dbReference type="Proteomes" id="UP000294933"/>
    </source>
</evidence>
<evidence type="ECO:0000256" key="2">
    <source>
        <dbReference type="SAM" id="MobiDB-lite"/>
    </source>
</evidence>
<dbReference type="InterPro" id="IPR050611">
    <property type="entry name" value="ABCF"/>
</dbReference>
<evidence type="ECO:0000313" key="4">
    <source>
        <dbReference type="EMBL" id="TDL30197.1"/>
    </source>
</evidence>
<organism evidence="4 5">
    <name type="scientific">Rickenella mellea</name>
    <dbReference type="NCBI Taxonomy" id="50990"/>
    <lineage>
        <taxon>Eukaryota</taxon>
        <taxon>Fungi</taxon>
        <taxon>Dikarya</taxon>
        <taxon>Basidiomycota</taxon>
        <taxon>Agaricomycotina</taxon>
        <taxon>Agaricomycetes</taxon>
        <taxon>Hymenochaetales</taxon>
        <taxon>Rickenellaceae</taxon>
        <taxon>Rickenella</taxon>
    </lineage>
</organism>
<dbReference type="InterPro" id="IPR003439">
    <property type="entry name" value="ABC_transporter-like_ATP-bd"/>
</dbReference>
<dbReference type="EMBL" id="ML170156">
    <property type="protein sequence ID" value="TDL30197.1"/>
    <property type="molecule type" value="Genomic_DNA"/>
</dbReference>
<dbReference type="OrthoDB" id="2110130at2759"/>
<dbReference type="PANTHER" id="PTHR19211:SF15">
    <property type="entry name" value="ATP-BINDING CASSETTE SUB-FAMILY F MEMBER 2"/>
    <property type="match status" value="1"/>
</dbReference>
<accession>A0A4R5XIM1</accession>
<dbReference type="PANTHER" id="PTHR19211">
    <property type="entry name" value="ATP-BINDING TRANSPORT PROTEIN-RELATED"/>
    <property type="match status" value="1"/>
</dbReference>
<feature type="region of interest" description="Disordered" evidence="2">
    <location>
        <begin position="1"/>
        <end position="20"/>
    </location>
</feature>
<keyword evidence="4" id="KW-0378">Hydrolase</keyword>
<keyword evidence="1" id="KW-0677">Repeat</keyword>
<keyword evidence="5" id="KW-1185">Reference proteome</keyword>
<dbReference type="AlphaFoldDB" id="A0A4R5XIM1"/>
<feature type="compositionally biased region" description="Basic residues" evidence="2">
    <location>
        <begin position="8"/>
        <end position="18"/>
    </location>
</feature>
<gene>
    <name evidence="4" type="ORF">BD410DRAFT_834369</name>
</gene>
<dbReference type="VEuPathDB" id="FungiDB:BD410DRAFT_834369"/>